<dbReference type="PANTHER" id="PTHR30269">
    <property type="entry name" value="TRANSMEMBRANE PROTEIN YFCA"/>
    <property type="match status" value="1"/>
</dbReference>
<evidence type="ECO:0000256" key="4">
    <source>
        <dbReference type="ARBA" id="ARBA00022475"/>
    </source>
</evidence>
<organism evidence="9 10">
    <name type="scientific">Chitinophaga caeni</name>
    <dbReference type="NCBI Taxonomy" id="2029983"/>
    <lineage>
        <taxon>Bacteria</taxon>
        <taxon>Pseudomonadati</taxon>
        <taxon>Bacteroidota</taxon>
        <taxon>Chitinophagia</taxon>
        <taxon>Chitinophagales</taxon>
        <taxon>Chitinophagaceae</taxon>
        <taxon>Chitinophaga</taxon>
    </lineage>
</organism>
<feature type="transmembrane region" description="Helical" evidence="8">
    <location>
        <begin position="33"/>
        <end position="52"/>
    </location>
</feature>
<evidence type="ECO:0000256" key="6">
    <source>
        <dbReference type="ARBA" id="ARBA00022989"/>
    </source>
</evidence>
<protein>
    <recommendedName>
        <fullName evidence="8">Probable membrane transporter protein</fullName>
    </recommendedName>
</protein>
<dbReference type="AlphaFoldDB" id="A0A291R136"/>
<dbReference type="EMBL" id="CP023777">
    <property type="protein sequence ID" value="ATL49908.1"/>
    <property type="molecule type" value="Genomic_DNA"/>
</dbReference>
<dbReference type="Pfam" id="PF01925">
    <property type="entry name" value="TauE"/>
    <property type="match status" value="1"/>
</dbReference>
<sequence>MGIEFWDVILVCIFAFTAGFVDAIVGGGGLIQTPAILVLFPAFPVPMLLGTTKIPSFSGTLNATVQYSRKIKMKWKLLAGMCPIAFAAAYFGSSSVSNFPKEWLRPILLVLMILIAIYTFINKNFGTATTETAITPRKYSWAFVWAAIIGFYDGFFGPGTGSFLILIAISLLGMGFLPASAHAKAINLFTNMASIIYFGSQGLIIWKITFPMAICNFCGGFLGAKLAIRKGNHLVRYFFLAIVCATILRFAYDIFILHH</sequence>
<feature type="transmembrane region" description="Helical" evidence="8">
    <location>
        <begin position="234"/>
        <end position="252"/>
    </location>
</feature>
<dbReference type="GO" id="GO:0005886">
    <property type="term" value="C:plasma membrane"/>
    <property type="evidence" value="ECO:0007669"/>
    <property type="project" value="UniProtKB-SubCell"/>
</dbReference>
<keyword evidence="3" id="KW-0813">Transport</keyword>
<evidence type="ECO:0000256" key="3">
    <source>
        <dbReference type="ARBA" id="ARBA00022448"/>
    </source>
</evidence>
<reference evidence="9 10" key="1">
    <citation type="submission" date="2017-10" db="EMBL/GenBank/DDBJ databases">
        <title>Paenichitinophaga pekingensis gen. nov., sp. nov., isolated from activated sludge.</title>
        <authorList>
            <person name="Jin D."/>
            <person name="Kong X."/>
            <person name="Deng Y."/>
            <person name="Bai Z."/>
        </authorList>
    </citation>
    <scope>NUCLEOTIDE SEQUENCE [LARGE SCALE GENOMIC DNA]</scope>
    <source>
        <strain evidence="9 10">13</strain>
    </source>
</reference>
<name>A0A291R136_9BACT</name>
<dbReference type="Proteomes" id="UP000220133">
    <property type="component" value="Chromosome"/>
</dbReference>
<accession>A0A291R136</accession>
<dbReference type="InterPro" id="IPR002781">
    <property type="entry name" value="TM_pro_TauE-like"/>
</dbReference>
<evidence type="ECO:0000313" key="9">
    <source>
        <dbReference type="EMBL" id="ATL49908.1"/>
    </source>
</evidence>
<feature type="transmembrane region" description="Helical" evidence="8">
    <location>
        <begin position="73"/>
        <end position="91"/>
    </location>
</feature>
<keyword evidence="6 8" id="KW-1133">Transmembrane helix</keyword>
<evidence type="ECO:0000256" key="1">
    <source>
        <dbReference type="ARBA" id="ARBA00004651"/>
    </source>
</evidence>
<keyword evidence="10" id="KW-1185">Reference proteome</keyword>
<keyword evidence="4 8" id="KW-1003">Cell membrane</keyword>
<keyword evidence="7 8" id="KW-0472">Membrane</keyword>
<gene>
    <name evidence="9" type="ORF">COR50_15675</name>
</gene>
<comment type="similarity">
    <text evidence="2 8">Belongs to the 4-toluene sulfonate uptake permease (TSUP) (TC 2.A.102) family.</text>
</comment>
<feature type="transmembrane region" description="Helical" evidence="8">
    <location>
        <begin position="204"/>
        <end position="228"/>
    </location>
</feature>
<proteinExistence type="inferred from homology"/>
<feature type="transmembrane region" description="Helical" evidence="8">
    <location>
        <begin position="103"/>
        <end position="121"/>
    </location>
</feature>
<evidence type="ECO:0000313" key="10">
    <source>
        <dbReference type="Proteomes" id="UP000220133"/>
    </source>
</evidence>
<dbReference type="PANTHER" id="PTHR30269:SF0">
    <property type="entry name" value="MEMBRANE TRANSPORTER PROTEIN YFCA-RELATED"/>
    <property type="match status" value="1"/>
</dbReference>
<comment type="subcellular location">
    <subcellularLocation>
        <location evidence="1 8">Cell membrane</location>
        <topology evidence="1 8">Multi-pass membrane protein</topology>
    </subcellularLocation>
</comment>
<keyword evidence="5 8" id="KW-0812">Transmembrane</keyword>
<evidence type="ECO:0000256" key="7">
    <source>
        <dbReference type="ARBA" id="ARBA00023136"/>
    </source>
</evidence>
<dbReference type="KEGG" id="cbae:COR50_15675"/>
<dbReference type="OrthoDB" id="554695at2"/>
<dbReference type="InterPro" id="IPR052017">
    <property type="entry name" value="TSUP"/>
</dbReference>
<feature type="transmembrane region" description="Helical" evidence="8">
    <location>
        <begin position="141"/>
        <end position="157"/>
    </location>
</feature>
<feature type="transmembrane region" description="Helical" evidence="8">
    <location>
        <begin position="163"/>
        <end position="183"/>
    </location>
</feature>
<evidence type="ECO:0000256" key="2">
    <source>
        <dbReference type="ARBA" id="ARBA00009142"/>
    </source>
</evidence>
<evidence type="ECO:0000256" key="8">
    <source>
        <dbReference type="RuleBase" id="RU363041"/>
    </source>
</evidence>
<evidence type="ECO:0000256" key="5">
    <source>
        <dbReference type="ARBA" id="ARBA00022692"/>
    </source>
</evidence>